<dbReference type="EMBL" id="CP031387">
    <property type="protein sequence ID" value="QPH02547.1"/>
    <property type="molecule type" value="Genomic_DNA"/>
</dbReference>
<dbReference type="OrthoDB" id="5207704at2759"/>
<name>A0A7S9KTN3_EPIFF</name>
<gene>
    <name evidence="2" type="ORF">C2857_006758</name>
</gene>
<sequence>MNSVRVIGGGELGLCVVEALRRQMEGDPGDDMQGQVSGYVCAGERAMEMVDVRHQHKFRGNMTTTPDNIPGEDHLKSAQRRAYHRRVIKPQHRSFSRLVRANAKHLVENGQHHMFPDCQEDHGQIDKASLRPHVQQDLRNHYNNVGRPAYSDQTPRKVDCQDDGRDLAYSDMELPSDRYRLVRRPTLEREDAFRDSSTAKGKVHIRRRPESGNDDQQVAHLYRLGLLYDNEQDRGSDSFNLNSIRHEAPLYSIRPNKKHRKAGKPFDRPLHLDLSFSDLGDDEVLAQYLMAMTRPEADDHTDARPETIQHLSHESAESQPPLRVIYELANSEPSLDIDTSQPPDLVTDVLSDYDCFSDGEFDDTPSQREMQENADGPPSEAWVVLGDGL</sequence>
<keyword evidence="3" id="KW-1185">Reference proteome</keyword>
<proteinExistence type="predicted"/>
<reference evidence="2 3" key="1">
    <citation type="journal article" date="2018" name="PLoS Genet.">
        <title>Repeat elements organise 3D genome structure and mediate transcription in the filamentous fungus Epichloe festucae.</title>
        <authorList>
            <person name="Winter D.J."/>
            <person name="Ganley A.R.D."/>
            <person name="Young C.A."/>
            <person name="Liachko I."/>
            <person name="Schardl C.L."/>
            <person name="Dupont P.Y."/>
            <person name="Berry D."/>
            <person name="Ram A."/>
            <person name="Scott B."/>
            <person name="Cox M.P."/>
        </authorList>
    </citation>
    <scope>NUCLEOTIDE SEQUENCE [LARGE SCALE GENOMIC DNA]</scope>
    <source>
        <strain evidence="2 3">Fl1</strain>
    </source>
</reference>
<feature type="region of interest" description="Disordered" evidence="1">
    <location>
        <begin position="190"/>
        <end position="214"/>
    </location>
</feature>
<feature type="region of interest" description="Disordered" evidence="1">
    <location>
        <begin position="358"/>
        <end position="379"/>
    </location>
</feature>
<evidence type="ECO:0000256" key="1">
    <source>
        <dbReference type="SAM" id="MobiDB-lite"/>
    </source>
</evidence>
<accession>A0A7S9KTN3</accession>
<protein>
    <submittedName>
        <fullName evidence="2">Uncharacterized protein</fullName>
    </submittedName>
</protein>
<organism evidence="2 3">
    <name type="scientific">Epichloe festucae (strain Fl1)</name>
    <dbReference type="NCBI Taxonomy" id="877507"/>
    <lineage>
        <taxon>Eukaryota</taxon>
        <taxon>Fungi</taxon>
        <taxon>Dikarya</taxon>
        <taxon>Ascomycota</taxon>
        <taxon>Pezizomycotina</taxon>
        <taxon>Sordariomycetes</taxon>
        <taxon>Hypocreomycetidae</taxon>
        <taxon>Hypocreales</taxon>
        <taxon>Clavicipitaceae</taxon>
        <taxon>Epichloe</taxon>
    </lineage>
</organism>
<evidence type="ECO:0000313" key="2">
    <source>
        <dbReference type="EMBL" id="QPH02547.1"/>
    </source>
</evidence>
<evidence type="ECO:0000313" key="3">
    <source>
        <dbReference type="Proteomes" id="UP000594364"/>
    </source>
</evidence>
<dbReference type="Proteomes" id="UP000594364">
    <property type="component" value="Chromosome 3"/>
</dbReference>
<dbReference type="AlphaFoldDB" id="A0A7S9KTN3"/>